<evidence type="ECO:0000313" key="4">
    <source>
        <dbReference type="Proteomes" id="UP000228886"/>
    </source>
</evidence>
<dbReference type="InterPro" id="IPR011335">
    <property type="entry name" value="Restrct_endonuc-II-like"/>
</dbReference>
<dbReference type="InterPro" id="IPR027417">
    <property type="entry name" value="P-loop_NTPase"/>
</dbReference>
<protein>
    <submittedName>
        <fullName evidence="3">AAA family ATPase</fullName>
    </submittedName>
</protein>
<evidence type="ECO:0000259" key="2">
    <source>
        <dbReference type="Pfam" id="PF13635"/>
    </source>
</evidence>
<comment type="caution">
    <text evidence="3">The sequence shown here is derived from an EMBL/GenBank/DDBJ whole genome shotgun (WGS) entry which is preliminary data.</text>
</comment>
<dbReference type="Pfam" id="PF13635">
    <property type="entry name" value="DUF4143"/>
    <property type="match status" value="1"/>
</dbReference>
<dbReference type="EMBL" id="PETL01000041">
    <property type="protein sequence ID" value="PIV64718.1"/>
    <property type="molecule type" value="Genomic_DNA"/>
</dbReference>
<dbReference type="SUPFAM" id="SSF52540">
    <property type="entry name" value="P-loop containing nucleoside triphosphate hydrolases"/>
    <property type="match status" value="1"/>
</dbReference>
<dbReference type="AlphaFoldDB" id="A0A2M7EAI0"/>
<evidence type="ECO:0000313" key="3">
    <source>
        <dbReference type="EMBL" id="PIV64718.1"/>
    </source>
</evidence>
<dbReference type="PANTHER" id="PTHR43566">
    <property type="entry name" value="CONSERVED PROTEIN"/>
    <property type="match status" value="1"/>
</dbReference>
<gene>
    <name evidence="3" type="ORF">COS11_00750</name>
</gene>
<feature type="domain" description="DUF4143" evidence="2">
    <location>
        <begin position="197"/>
        <end position="354"/>
    </location>
</feature>
<dbReference type="SUPFAM" id="SSF52980">
    <property type="entry name" value="Restriction endonuclease-like"/>
    <property type="match status" value="1"/>
</dbReference>
<dbReference type="PANTHER" id="PTHR43566:SF1">
    <property type="entry name" value="AAA+ ATPASE DOMAIN-CONTAINING PROTEIN"/>
    <property type="match status" value="1"/>
</dbReference>
<dbReference type="InterPro" id="IPR041682">
    <property type="entry name" value="AAA_14"/>
</dbReference>
<dbReference type="Proteomes" id="UP000228886">
    <property type="component" value="Unassembled WGS sequence"/>
</dbReference>
<accession>A0A2M7EAI0</accession>
<feature type="domain" description="AAA" evidence="1">
    <location>
        <begin position="24"/>
        <end position="152"/>
    </location>
</feature>
<organism evidence="3 4">
    <name type="scientific">bacterium (Candidatus Ratteibacteria) CG01_land_8_20_14_3_00_40_19</name>
    <dbReference type="NCBI Taxonomy" id="2014290"/>
    <lineage>
        <taxon>Bacteria</taxon>
        <taxon>Candidatus Ratteibacteria</taxon>
    </lineage>
</organism>
<sequence>MKDYLRKSLFEALWKALKGKPNFIQVITGPRQVGKTTFAFQVLKKWKGPKIYKTADQPDIPSIEWISNHWQRARALTTLKGPEVLLVLDEVQKIPHWSETVKKLFDEDKILKRRLRLVLLGSSALLMQRGLTESLAGRFEIHRHNHWSFSECKEYFSLSLKEYLYFGGYPGALPLRKNQARWARYIRDSLIETVLSKDVILMMPVTKPALLRQVFGLAVTHPAQVISYQKMLGQLQDAGNTTTIASYIKLLSNAYLMVALERWSGSKIRQRGSIPKLLIRDNALISAMASKKFGEVKRNKPLWGRMLENAVGARLYAILQEKGANLFYWRQRQEEIDYVVQIGDRLIALEVKSGITKQAEAPLIAFARRYKKTKLIVISPVENLREKRKDIEYITIEQFFKEPNKSIGL</sequence>
<dbReference type="InterPro" id="IPR025420">
    <property type="entry name" value="DUF4143"/>
</dbReference>
<evidence type="ECO:0000259" key="1">
    <source>
        <dbReference type="Pfam" id="PF13173"/>
    </source>
</evidence>
<dbReference type="Gene3D" id="3.40.50.300">
    <property type="entry name" value="P-loop containing nucleotide triphosphate hydrolases"/>
    <property type="match status" value="1"/>
</dbReference>
<reference evidence="4" key="1">
    <citation type="submission" date="2017-09" db="EMBL/GenBank/DDBJ databases">
        <title>Depth-based differentiation of microbial function through sediment-hosted aquifers and enrichment of novel symbionts in the deep terrestrial subsurface.</title>
        <authorList>
            <person name="Probst A.J."/>
            <person name="Ladd B."/>
            <person name="Jarett J.K."/>
            <person name="Geller-Mcgrath D.E."/>
            <person name="Sieber C.M.K."/>
            <person name="Emerson J.B."/>
            <person name="Anantharaman K."/>
            <person name="Thomas B.C."/>
            <person name="Malmstrom R."/>
            <person name="Stieglmeier M."/>
            <person name="Klingl A."/>
            <person name="Woyke T."/>
            <person name="Ryan C.M."/>
            <person name="Banfield J.F."/>
        </authorList>
    </citation>
    <scope>NUCLEOTIDE SEQUENCE [LARGE SCALE GENOMIC DNA]</scope>
</reference>
<name>A0A2M7EAI0_9BACT</name>
<proteinExistence type="predicted"/>
<dbReference type="Pfam" id="PF13173">
    <property type="entry name" value="AAA_14"/>
    <property type="match status" value="1"/>
</dbReference>